<dbReference type="SUPFAM" id="SSF161229">
    <property type="entry name" value="E6 C-terminal domain-like"/>
    <property type="match status" value="1"/>
</dbReference>
<reference evidence="1 2" key="1">
    <citation type="journal article" date="2014" name="J. Gen. Virol.">
        <title>A novel papillomavirus in Adelie penguin (Pygoscelis adeliae) faeces sampled at the Cape Crozier colony, Antarctica.</title>
        <authorList>
            <person name="Varsani A."/>
            <person name="Kraberger S."/>
            <person name="Jennings S."/>
            <person name="Porzig E.L."/>
            <person name="Julian L."/>
            <person name="Massaro M."/>
            <person name="Pollard A."/>
            <person name="Ballard G."/>
            <person name="Ainley D.G."/>
        </authorList>
    </citation>
    <scope>NUCLEOTIDE SEQUENCE [LARGE SCALE GENOMIC DNA]</scope>
    <source>
        <strain evidence="1">Crozier_2013</strain>
    </source>
</reference>
<proteinExistence type="predicted"/>
<dbReference type="KEGG" id="vg:18983200"/>
<accession>X2JGU2</accession>
<dbReference type="EMBL" id="KJ173785">
    <property type="protein sequence ID" value="AHN65798.1"/>
    <property type="molecule type" value="Genomic_DNA"/>
</dbReference>
<name>X2JGU2_9PAPI</name>
<organism evidence="1 2">
    <name type="scientific">Pygoscelis adeliae papillomavirus 1</name>
    <dbReference type="NCBI Taxonomy" id="1480065"/>
    <lineage>
        <taxon>Viruses</taxon>
        <taxon>Monodnaviria</taxon>
        <taxon>Shotokuvirae</taxon>
        <taxon>Cossaviricota</taxon>
        <taxon>Papovaviricetes</taxon>
        <taxon>Zurhausenvirales</taxon>
        <taxon>Papillomaviridae</taxon>
        <taxon>Firstpapillomavirinae</taxon>
        <taxon>Treisepsilonpapillomavirus</taxon>
        <taxon>Treisepsilonpapillomavirus 1</taxon>
    </lineage>
</organism>
<dbReference type="Proteomes" id="UP000097718">
    <property type="component" value="Segment"/>
</dbReference>
<evidence type="ECO:0000313" key="1">
    <source>
        <dbReference type="EMBL" id="AHN65798.1"/>
    </source>
</evidence>
<dbReference type="RefSeq" id="YP_009022071.1">
    <property type="nucleotide sequence ID" value="NC_023894.1"/>
</dbReference>
<dbReference type="InterPro" id="IPR038575">
    <property type="entry name" value="E6_sf"/>
</dbReference>
<sequence>MPFPVTLGQLLYNTRRDLLDICILCRMCHTPLTAEEILQRELEDRESNQWHRAPFCGVHTDRDQVLWLSLCNSCITRQRRRNNRCNRYAYPRPFRP</sequence>
<dbReference type="GeneID" id="18983200"/>
<evidence type="ECO:0000313" key="2">
    <source>
        <dbReference type="Proteomes" id="UP000097718"/>
    </source>
</evidence>
<keyword evidence="2" id="KW-1185">Reference proteome</keyword>
<protein>
    <submittedName>
        <fullName evidence="1">E6</fullName>
    </submittedName>
</protein>